<dbReference type="SMART" id="SM00596">
    <property type="entry name" value="PRE_C2HC"/>
    <property type="match status" value="1"/>
</dbReference>
<feature type="region of interest" description="Disordered" evidence="1">
    <location>
        <begin position="326"/>
        <end position="402"/>
    </location>
</feature>
<name>A0A4C1YA27_EUMVA</name>
<evidence type="ECO:0000259" key="2">
    <source>
        <dbReference type="SMART" id="SM00596"/>
    </source>
</evidence>
<evidence type="ECO:0000313" key="4">
    <source>
        <dbReference type="Proteomes" id="UP000299102"/>
    </source>
</evidence>
<sequence length="402" mass="44565">MIGVSPGLARARGPTKLSLEEMKKLFFQFLLNQGYAIPEEADEFLKGENTTTRSREVSPSPSVSSWKRSSSALSDESSTLSDDTVKGSDDDECDEAFTKPSSRSRSSAPPKVKPPPPVFLRDKTKWNMVSSECSKLHINYSKAQNTAHGIKITTNSTDEFRKLNKFLINNNLPFHTYALEEERKVKAVIKGVPIEINTDDVQIDLEHQGYSVHAVHRMHRRDGTELGMVLAILEKTEKSKIIFQSLSKICGLSGVTAEAPYRKGKPGHCHRCQFYGHAAANCYAQPRCVKCRVPHWTKECERTKEAGGEPSCYNCGQNHTANYGGCPFAPKPRPTPKLNKPKSANTNTTKGQPNLTHKVASTSSRGKNMTTNAGGDGYRPAPLPTVNPWFNKKERQQAKETT</sequence>
<keyword evidence="4" id="KW-1185">Reference proteome</keyword>
<feature type="region of interest" description="Disordered" evidence="1">
    <location>
        <begin position="42"/>
        <end position="120"/>
    </location>
</feature>
<reference evidence="3 4" key="1">
    <citation type="journal article" date="2019" name="Commun. Biol.">
        <title>The bagworm genome reveals a unique fibroin gene that provides high tensile strength.</title>
        <authorList>
            <person name="Kono N."/>
            <person name="Nakamura H."/>
            <person name="Ohtoshi R."/>
            <person name="Tomita M."/>
            <person name="Numata K."/>
            <person name="Arakawa K."/>
        </authorList>
    </citation>
    <scope>NUCLEOTIDE SEQUENCE [LARGE SCALE GENOMIC DNA]</scope>
</reference>
<dbReference type="InterPro" id="IPR006579">
    <property type="entry name" value="Pre_C2HC_dom"/>
</dbReference>
<dbReference type="PANTHER" id="PTHR33273:SF2">
    <property type="entry name" value="ENDONUCLEASE_EXONUCLEASE_PHOSPHATASE DOMAIN-CONTAINING PROTEIN"/>
    <property type="match status" value="1"/>
</dbReference>
<gene>
    <name evidence="3" type="primary">ORF1</name>
    <name evidence="3" type="ORF">EVAR_103375_1</name>
</gene>
<dbReference type="EMBL" id="BGZK01001110">
    <property type="protein sequence ID" value="GBP71489.1"/>
    <property type="molecule type" value="Genomic_DNA"/>
</dbReference>
<comment type="caution">
    <text evidence="3">The sequence shown here is derived from an EMBL/GenBank/DDBJ whole genome shotgun (WGS) entry which is preliminary data.</text>
</comment>
<dbReference type="AlphaFoldDB" id="A0A4C1YA27"/>
<feature type="compositionally biased region" description="Low complexity" evidence="1">
    <location>
        <begin position="57"/>
        <end position="82"/>
    </location>
</feature>
<protein>
    <submittedName>
        <fullName evidence="3">Nucleic-acid-binding protein from transposon X-element</fullName>
    </submittedName>
</protein>
<feature type="domain" description="Pre-C2HC" evidence="2">
    <location>
        <begin position="198"/>
        <end position="267"/>
    </location>
</feature>
<feature type="compositionally biased region" description="Low complexity" evidence="1">
    <location>
        <begin position="99"/>
        <end position="110"/>
    </location>
</feature>
<accession>A0A4C1YA27</accession>
<evidence type="ECO:0000313" key="3">
    <source>
        <dbReference type="EMBL" id="GBP71489.1"/>
    </source>
</evidence>
<feature type="compositionally biased region" description="Polar residues" evidence="1">
    <location>
        <begin position="342"/>
        <end position="373"/>
    </location>
</feature>
<dbReference type="OrthoDB" id="8446474at2759"/>
<proteinExistence type="predicted"/>
<organism evidence="3 4">
    <name type="scientific">Eumeta variegata</name>
    <name type="common">Bagworm moth</name>
    <name type="synonym">Eumeta japonica</name>
    <dbReference type="NCBI Taxonomy" id="151549"/>
    <lineage>
        <taxon>Eukaryota</taxon>
        <taxon>Metazoa</taxon>
        <taxon>Ecdysozoa</taxon>
        <taxon>Arthropoda</taxon>
        <taxon>Hexapoda</taxon>
        <taxon>Insecta</taxon>
        <taxon>Pterygota</taxon>
        <taxon>Neoptera</taxon>
        <taxon>Endopterygota</taxon>
        <taxon>Lepidoptera</taxon>
        <taxon>Glossata</taxon>
        <taxon>Ditrysia</taxon>
        <taxon>Tineoidea</taxon>
        <taxon>Psychidae</taxon>
        <taxon>Oiketicinae</taxon>
        <taxon>Eumeta</taxon>
    </lineage>
</organism>
<dbReference type="Pfam" id="PF07530">
    <property type="entry name" value="PRE_C2HC"/>
    <property type="match status" value="1"/>
</dbReference>
<dbReference type="PANTHER" id="PTHR33273">
    <property type="entry name" value="DOMAIN-CONTAINING PROTEIN, PUTATIVE-RELATED"/>
    <property type="match status" value="1"/>
</dbReference>
<dbReference type="Proteomes" id="UP000299102">
    <property type="component" value="Unassembled WGS sequence"/>
</dbReference>
<evidence type="ECO:0000256" key="1">
    <source>
        <dbReference type="SAM" id="MobiDB-lite"/>
    </source>
</evidence>
<feature type="compositionally biased region" description="Basic and acidic residues" evidence="1">
    <location>
        <begin position="391"/>
        <end position="402"/>
    </location>
</feature>